<feature type="chain" id="PRO_5041247768" description="Outer membrane protein beta-barrel domain-containing protein" evidence="1">
    <location>
        <begin position="23"/>
        <end position="231"/>
    </location>
</feature>
<evidence type="ECO:0000313" key="4">
    <source>
        <dbReference type="Proteomes" id="UP001229955"/>
    </source>
</evidence>
<dbReference type="SUPFAM" id="SSF56925">
    <property type="entry name" value="OMPA-like"/>
    <property type="match status" value="1"/>
</dbReference>
<keyword evidence="4" id="KW-1185">Reference proteome</keyword>
<name>A0AA49Q8C5_9BACT</name>
<feature type="signal peptide" evidence="1">
    <location>
        <begin position="1"/>
        <end position="22"/>
    </location>
</feature>
<sequence length="231" mass="23904">MRALRPLAALAALVCSSVPAAAQGGLPVNLQVGLPQGEFANNVSIAGGFGVAGLFPLASEFGVRAGFDLQIYGSESRRVPLGGGVLGLILVDVTTTNAIVGGSVGAQVGMPSGRAKPYLAGMLGFSNFNTVTRAEGSNSEDEPFASTTNSSDNAFSKHVLAGLYLPLKGGEVLFDIGGRYTWNGESVRYLTPGGISEDAGGNILIKPKNTRADLLTITIGVTFRFDGQRRR</sequence>
<dbReference type="EMBL" id="CP130612">
    <property type="protein sequence ID" value="WKW13051.1"/>
    <property type="molecule type" value="Genomic_DNA"/>
</dbReference>
<dbReference type="AlphaFoldDB" id="A0AA49Q8C5"/>
<dbReference type="KEGG" id="pspc:Strain318_002364"/>
<evidence type="ECO:0000313" key="3">
    <source>
        <dbReference type="EMBL" id="WKW15957.1"/>
    </source>
</evidence>
<gene>
    <name evidence="2" type="ORF">Strain138_002365</name>
    <name evidence="3" type="ORF">Strain318_002364</name>
</gene>
<evidence type="ECO:0000313" key="2">
    <source>
        <dbReference type="EMBL" id="WKW13051.1"/>
    </source>
</evidence>
<evidence type="ECO:0000256" key="1">
    <source>
        <dbReference type="SAM" id="SignalP"/>
    </source>
</evidence>
<dbReference type="Proteomes" id="UP001229955">
    <property type="component" value="Chromosome"/>
</dbReference>
<proteinExistence type="predicted"/>
<dbReference type="RefSeq" id="WP_367885913.1">
    <property type="nucleotide sequence ID" value="NZ_CP130612.1"/>
</dbReference>
<organism evidence="3 4">
    <name type="scientific">Pseudogemmatithrix spongiicola</name>
    <dbReference type="NCBI Taxonomy" id="3062599"/>
    <lineage>
        <taxon>Bacteria</taxon>
        <taxon>Pseudomonadati</taxon>
        <taxon>Gemmatimonadota</taxon>
        <taxon>Gemmatimonadia</taxon>
        <taxon>Gemmatimonadales</taxon>
        <taxon>Gemmatimonadaceae</taxon>
        <taxon>Pseudogemmatithrix</taxon>
    </lineage>
</organism>
<reference evidence="3" key="1">
    <citation type="submission" date="2023-07" db="EMBL/GenBank/DDBJ databases">
        <authorList>
            <person name="Haufschild T."/>
            <person name="Kallscheuer N."/>
            <person name="Hammer J."/>
            <person name="Kohn T."/>
            <person name="Kabuu M."/>
            <person name="Jogler M."/>
            <person name="Wohfarth N."/>
            <person name="Heuer A."/>
            <person name="Rohde M."/>
            <person name="van Teeseling M.C.F."/>
            <person name="Jogler C."/>
        </authorList>
    </citation>
    <scope>NUCLEOTIDE SEQUENCE</scope>
    <source>
        <strain evidence="2">Strain 138</strain>
        <strain evidence="3">Strain 318</strain>
    </source>
</reference>
<dbReference type="InterPro" id="IPR011250">
    <property type="entry name" value="OMP/PagP_B-barrel"/>
</dbReference>
<accession>A0AA49Q8C5</accession>
<dbReference type="EMBL" id="CP130613">
    <property type="protein sequence ID" value="WKW15957.1"/>
    <property type="molecule type" value="Genomic_DNA"/>
</dbReference>
<protein>
    <recommendedName>
        <fullName evidence="5">Outer membrane protein beta-barrel domain-containing protein</fullName>
    </recommendedName>
</protein>
<keyword evidence="1" id="KW-0732">Signal</keyword>
<evidence type="ECO:0008006" key="5">
    <source>
        <dbReference type="Google" id="ProtNLM"/>
    </source>
</evidence>
<accession>A0AA49JW08</accession>
<dbReference type="Gene3D" id="2.40.160.20">
    <property type="match status" value="1"/>
</dbReference>